<organism evidence="1 2">
    <name type="scientific">Trichinella pseudospiralis</name>
    <name type="common">Parasitic roundworm</name>
    <dbReference type="NCBI Taxonomy" id="6337"/>
    <lineage>
        <taxon>Eukaryota</taxon>
        <taxon>Metazoa</taxon>
        <taxon>Ecdysozoa</taxon>
        <taxon>Nematoda</taxon>
        <taxon>Enoplea</taxon>
        <taxon>Dorylaimia</taxon>
        <taxon>Trichinellida</taxon>
        <taxon>Trichinellidae</taxon>
        <taxon>Trichinella</taxon>
    </lineage>
</organism>
<comment type="caution">
    <text evidence="1">The sequence shown here is derived from an EMBL/GenBank/DDBJ whole genome shotgun (WGS) entry which is preliminary data.</text>
</comment>
<dbReference type="EMBL" id="JYDS01000231">
    <property type="protein sequence ID" value="KRZ20700.1"/>
    <property type="molecule type" value="Genomic_DNA"/>
</dbReference>
<dbReference type="AlphaFoldDB" id="A0A0V1ICZ5"/>
<keyword evidence="2" id="KW-1185">Reference proteome</keyword>
<evidence type="ECO:0000313" key="1">
    <source>
        <dbReference type="EMBL" id="KRZ20700.1"/>
    </source>
</evidence>
<sequence>MELTEKLENLDDLFCASGVSTSNYGVVGRSLLSDPVLHELTAVRKVRENSFEGDFRRHYFNTYGPKELSVELIEHFHSLCQRDSQPSGSMPKRWRELGRRAGVSECDLMARFIGGVASREIYRAIWLQEPPPLAEAHKLAQKAISAEENIQERRQLHTGVTKQVKNDVTQSLEALARGMDNLARQIQKLKRTAPRTVGWGADCFSCGTLNHLHHRRDCPHEVTCQCNTTGVIS</sequence>
<proteinExistence type="predicted"/>
<evidence type="ECO:0000313" key="2">
    <source>
        <dbReference type="Proteomes" id="UP000054805"/>
    </source>
</evidence>
<protein>
    <submittedName>
        <fullName evidence="1">Uncharacterized protein</fullName>
    </submittedName>
</protein>
<accession>A0A0V1ICZ5</accession>
<name>A0A0V1ICZ5_TRIPS</name>
<reference evidence="1 2" key="1">
    <citation type="submission" date="2015-01" db="EMBL/GenBank/DDBJ databases">
        <title>Evolution of Trichinella species and genotypes.</title>
        <authorList>
            <person name="Korhonen P.K."/>
            <person name="Edoardo P."/>
            <person name="Giuseppe L.R."/>
            <person name="Gasser R.B."/>
        </authorList>
    </citation>
    <scope>NUCLEOTIDE SEQUENCE [LARGE SCALE GENOMIC DNA]</scope>
    <source>
        <strain evidence="1">ISS588</strain>
    </source>
</reference>
<gene>
    <name evidence="1" type="ORF">T4B_793</name>
</gene>
<dbReference type="Proteomes" id="UP000054805">
    <property type="component" value="Unassembled WGS sequence"/>
</dbReference>